<dbReference type="EMBL" id="CAJNOK010019122">
    <property type="protein sequence ID" value="CAF1293925.1"/>
    <property type="molecule type" value="Genomic_DNA"/>
</dbReference>
<proteinExistence type="predicted"/>
<gene>
    <name evidence="1" type="ORF">OVA965_LOCUS28227</name>
    <name evidence="2" type="ORF">TMI583_LOCUS28976</name>
</gene>
<protein>
    <submittedName>
        <fullName evidence="1">Uncharacterized protein</fullName>
    </submittedName>
</protein>
<accession>A0A8S2F0R6</accession>
<sequence>MAIISNSSYANELNQIVAMIPNLQGFFTYRDLLKKFSLSITEATGELNQLAFLRRAIQEAKERYPTQVCKTGKKGVIAINVLPYKYTVSELFDGYKALEEISVLSYKLGISPDVPASVTLLVSKELDIGTIENPLTRYREIKKLNFELNAENYYSVIAYYLIKKVDLSNKTGVDALIEYLIDKTDENQFDYEKMINLVKLTNLPISQKFRDKWQVIANEIQKYYAEVSLANQGIYSE</sequence>
<evidence type="ECO:0000313" key="3">
    <source>
        <dbReference type="Proteomes" id="UP000677228"/>
    </source>
</evidence>
<evidence type="ECO:0000313" key="2">
    <source>
        <dbReference type="EMBL" id="CAF4099040.1"/>
    </source>
</evidence>
<dbReference type="Proteomes" id="UP000677228">
    <property type="component" value="Unassembled WGS sequence"/>
</dbReference>
<reference evidence="1" key="1">
    <citation type="submission" date="2021-02" db="EMBL/GenBank/DDBJ databases">
        <authorList>
            <person name="Nowell W R."/>
        </authorList>
    </citation>
    <scope>NUCLEOTIDE SEQUENCE</scope>
</reference>
<comment type="caution">
    <text evidence="1">The sequence shown here is derived from an EMBL/GenBank/DDBJ whole genome shotgun (WGS) entry which is preliminary data.</text>
</comment>
<name>A0A8S2F0R6_9BILA</name>
<dbReference type="EMBL" id="CAJOBA010040692">
    <property type="protein sequence ID" value="CAF4099040.1"/>
    <property type="molecule type" value="Genomic_DNA"/>
</dbReference>
<organism evidence="1 3">
    <name type="scientific">Didymodactylos carnosus</name>
    <dbReference type="NCBI Taxonomy" id="1234261"/>
    <lineage>
        <taxon>Eukaryota</taxon>
        <taxon>Metazoa</taxon>
        <taxon>Spiralia</taxon>
        <taxon>Gnathifera</taxon>
        <taxon>Rotifera</taxon>
        <taxon>Eurotatoria</taxon>
        <taxon>Bdelloidea</taxon>
        <taxon>Philodinida</taxon>
        <taxon>Philodinidae</taxon>
        <taxon>Didymodactylos</taxon>
    </lineage>
</organism>
<dbReference type="Proteomes" id="UP000682733">
    <property type="component" value="Unassembled WGS sequence"/>
</dbReference>
<evidence type="ECO:0000313" key="1">
    <source>
        <dbReference type="EMBL" id="CAF1293925.1"/>
    </source>
</evidence>
<dbReference type="AlphaFoldDB" id="A0A8S2F0R6"/>